<protein>
    <submittedName>
        <fullName evidence="1">Uncharacterized protein</fullName>
    </submittedName>
</protein>
<name>A0A7C2BM29_9CREN</name>
<dbReference type="AlphaFoldDB" id="A0A7C2BM29"/>
<accession>A0A7C2BM29</accession>
<reference evidence="1" key="1">
    <citation type="journal article" date="2020" name="mSystems">
        <title>Genome- and Community-Level Interaction Insights into Carbon Utilization and Element Cycling Functions of Hydrothermarchaeota in Hydrothermal Sediment.</title>
        <authorList>
            <person name="Zhou Z."/>
            <person name="Liu Y."/>
            <person name="Xu W."/>
            <person name="Pan J."/>
            <person name="Luo Z.H."/>
            <person name="Li M."/>
        </authorList>
    </citation>
    <scope>NUCLEOTIDE SEQUENCE [LARGE SCALE GENOMIC DNA]</scope>
    <source>
        <strain evidence="1">SpSt-23</strain>
    </source>
</reference>
<gene>
    <name evidence="1" type="ORF">ENP55_06575</name>
</gene>
<organism evidence="1">
    <name type="scientific">Thermosphaera aggregans</name>
    <dbReference type="NCBI Taxonomy" id="54254"/>
    <lineage>
        <taxon>Archaea</taxon>
        <taxon>Thermoproteota</taxon>
        <taxon>Thermoprotei</taxon>
        <taxon>Desulfurococcales</taxon>
        <taxon>Desulfurococcaceae</taxon>
        <taxon>Thermosphaera</taxon>
    </lineage>
</organism>
<comment type="caution">
    <text evidence="1">The sequence shown here is derived from an EMBL/GenBank/DDBJ whole genome shotgun (WGS) entry which is preliminary data.</text>
</comment>
<evidence type="ECO:0000313" key="1">
    <source>
        <dbReference type="EMBL" id="HEF87916.1"/>
    </source>
</evidence>
<proteinExistence type="predicted"/>
<dbReference type="EMBL" id="DSJT01000035">
    <property type="protein sequence ID" value="HEF87916.1"/>
    <property type="molecule type" value="Genomic_DNA"/>
</dbReference>
<sequence>MSGARTFSQGIDYVTLDDALSMLQYSDLVNAFSSIPSKPWAGKLLKRMTTASYTLIDIQREIDDFFIDKIVELLSETRNKEARNYLNSMTSLSELVNVVVVLHNTSVGRKPAVIYPTPLARSIALVKPEEFDISTFRRSVDKKFTGLVDRFVENKELSMREVVLALHKSVENIDKVSNYRVWRVIGIYHDAIAVRLCRMFPELSREPLYPLIMEDKIFREACSSDLSELSKTTTGYRRIVLELFDALTDSLTILKGVEAFDLATVLTVMSLSKTLVEGEVEEKVRRLIRLMGSDVILKLIVLSIHTDTYRIELQRLLSKWLK</sequence>